<keyword evidence="1" id="KW-0732">Signal</keyword>
<gene>
    <name evidence="2" type="ORF">CEP52_012517</name>
</gene>
<name>A0A428SXX7_9HYPO</name>
<proteinExistence type="predicted"/>
<organism evidence="2 3">
    <name type="scientific">Fusarium oligoseptatum</name>
    <dbReference type="NCBI Taxonomy" id="2604345"/>
    <lineage>
        <taxon>Eukaryota</taxon>
        <taxon>Fungi</taxon>
        <taxon>Dikarya</taxon>
        <taxon>Ascomycota</taxon>
        <taxon>Pezizomycotina</taxon>
        <taxon>Sordariomycetes</taxon>
        <taxon>Hypocreomycetidae</taxon>
        <taxon>Hypocreales</taxon>
        <taxon>Nectriaceae</taxon>
        <taxon>Fusarium</taxon>
        <taxon>Fusarium solani species complex</taxon>
    </lineage>
</organism>
<comment type="caution">
    <text evidence="2">The sequence shown here is derived from an EMBL/GenBank/DDBJ whole genome shotgun (WGS) entry which is preliminary data.</text>
</comment>
<dbReference type="STRING" id="1325735.A0A428SXX7"/>
<dbReference type="EMBL" id="NKCK01000164">
    <property type="protein sequence ID" value="RSL94637.1"/>
    <property type="molecule type" value="Genomic_DNA"/>
</dbReference>
<feature type="signal peptide" evidence="1">
    <location>
        <begin position="1"/>
        <end position="17"/>
    </location>
</feature>
<sequence>MKFSLPVIAALAPAAWAQLIQVEVRYSDHQVDVGNLDLFKETWEKIYAADGNGRSVVSDTFYDTFADGCTHYTKDGNRRVNVRINGQWGRIPDVGLNDAREALVKSLWEVLKETSNPNSWDVFTNCYGTTWQEGVPRWEGPHACGGKDATVRSECLCDIGSAQCEHHSWAHKVPSMIKANLYRDGVLLADSLEIEFASTNKEEDGGCGAVGTIVSTLAGFLPGPGALFATGVDVFLWSLKGCGSSCI</sequence>
<evidence type="ECO:0000256" key="1">
    <source>
        <dbReference type="SAM" id="SignalP"/>
    </source>
</evidence>
<feature type="chain" id="PRO_5019391563" evidence="1">
    <location>
        <begin position="18"/>
        <end position="247"/>
    </location>
</feature>
<evidence type="ECO:0000313" key="2">
    <source>
        <dbReference type="EMBL" id="RSL94637.1"/>
    </source>
</evidence>
<evidence type="ECO:0000313" key="3">
    <source>
        <dbReference type="Proteomes" id="UP000287144"/>
    </source>
</evidence>
<reference evidence="2 3" key="1">
    <citation type="submission" date="2017-06" db="EMBL/GenBank/DDBJ databases">
        <title>Comparative genomic analysis of Ambrosia Fusariam Clade fungi.</title>
        <authorList>
            <person name="Stajich J.E."/>
            <person name="Carrillo J."/>
            <person name="Kijimoto T."/>
            <person name="Eskalen A."/>
            <person name="O'Donnell K."/>
            <person name="Kasson M."/>
        </authorList>
    </citation>
    <scope>NUCLEOTIDE SEQUENCE [LARGE SCALE GENOMIC DNA]</scope>
    <source>
        <strain evidence="2 3">NRRL62579</strain>
    </source>
</reference>
<dbReference type="Proteomes" id="UP000287144">
    <property type="component" value="Unassembled WGS sequence"/>
</dbReference>
<protein>
    <submittedName>
        <fullName evidence="2">Uncharacterized protein</fullName>
    </submittedName>
</protein>
<dbReference type="AlphaFoldDB" id="A0A428SXX7"/>
<accession>A0A428SXX7</accession>
<keyword evidence="3" id="KW-1185">Reference proteome</keyword>